<feature type="region of interest" description="Disordered" evidence="1">
    <location>
        <begin position="23"/>
        <end position="62"/>
    </location>
</feature>
<dbReference type="PANTHER" id="PTHR22093:SF0">
    <property type="entry name" value="LEUKOCYTE RECEPTOR CLUSTER MEMBER 1"/>
    <property type="match status" value="1"/>
</dbReference>
<dbReference type="EMBL" id="OE188186">
    <property type="protein sequence ID" value="CAD7578633.1"/>
    <property type="molecule type" value="Genomic_DNA"/>
</dbReference>
<feature type="region of interest" description="Disordered" evidence="1">
    <location>
        <begin position="176"/>
        <end position="267"/>
    </location>
</feature>
<protein>
    <submittedName>
        <fullName evidence="3">(California timema) hypothetical protein</fullName>
    </submittedName>
</protein>
<evidence type="ECO:0000313" key="3">
    <source>
        <dbReference type="EMBL" id="CAD7578633.1"/>
    </source>
</evidence>
<feature type="compositionally biased region" description="Basic and acidic residues" evidence="1">
    <location>
        <begin position="196"/>
        <end position="207"/>
    </location>
</feature>
<sequence length="338" mass="39601">MNILPKKRWHVRTKENIARVRKDEAQAAEEEKERQRRTFLAEQEARTRTLREKSRKRYQNESLEEVETLSTEIPIINNKHVNLFEDIEDGTIVTNKTNAEFEKEQKEEKEKYEKQIGYLTYLGQDTVEATGNVSWYNKVPNWAAHDSDNAEVGSKSKASADPLNIFKKFLPAQELKTKPKVKPTSLNPIQKNLKRRHDEEGRLLDKNKRAKTRNKHKNHSSKQSHKNHSKKRKKRKCRRSSSSCSSDSSDQSSSSDKEVFVEKPKVDLEHLRAERLRREREEQKRTEALLAKIRGEPPPESKEAKPNQVPIVVQKYNSQFNPGLARQNFNPDDMHFRR</sequence>
<dbReference type="InterPro" id="IPR019339">
    <property type="entry name" value="CIR_N_dom"/>
</dbReference>
<organism evidence="3">
    <name type="scientific">Timema californicum</name>
    <name type="common">California timema</name>
    <name type="synonym">Walking stick</name>
    <dbReference type="NCBI Taxonomy" id="61474"/>
    <lineage>
        <taxon>Eukaryota</taxon>
        <taxon>Metazoa</taxon>
        <taxon>Ecdysozoa</taxon>
        <taxon>Arthropoda</taxon>
        <taxon>Hexapoda</taxon>
        <taxon>Insecta</taxon>
        <taxon>Pterygota</taxon>
        <taxon>Neoptera</taxon>
        <taxon>Polyneoptera</taxon>
        <taxon>Phasmatodea</taxon>
        <taxon>Timematodea</taxon>
        <taxon>Timematoidea</taxon>
        <taxon>Timematidae</taxon>
        <taxon>Timema</taxon>
    </lineage>
</organism>
<dbReference type="PANTHER" id="PTHR22093">
    <property type="entry name" value="LEUKOCYTE RECEPTOR CLUSTER LRC MEMBER 1"/>
    <property type="match status" value="1"/>
</dbReference>
<gene>
    <name evidence="3" type="ORF">TCMB3V08_LOCUS11170</name>
</gene>
<name>A0A7R9PD17_TIMCA</name>
<feature type="compositionally biased region" description="Basic and acidic residues" evidence="1">
    <location>
        <begin position="43"/>
        <end position="52"/>
    </location>
</feature>
<dbReference type="AlphaFoldDB" id="A0A7R9PD17"/>
<reference evidence="3" key="1">
    <citation type="submission" date="2020-11" db="EMBL/GenBank/DDBJ databases">
        <authorList>
            <person name="Tran Van P."/>
        </authorList>
    </citation>
    <scope>NUCLEOTIDE SEQUENCE</scope>
</reference>
<dbReference type="SMART" id="SM01083">
    <property type="entry name" value="Cir_N"/>
    <property type="match status" value="1"/>
</dbReference>
<feature type="compositionally biased region" description="Basic and acidic residues" evidence="1">
    <location>
        <begin position="255"/>
        <end position="267"/>
    </location>
</feature>
<evidence type="ECO:0000259" key="2">
    <source>
        <dbReference type="SMART" id="SM01083"/>
    </source>
</evidence>
<dbReference type="Pfam" id="PF10197">
    <property type="entry name" value="Cir_N"/>
    <property type="match status" value="1"/>
</dbReference>
<proteinExistence type="predicted"/>
<feature type="compositionally biased region" description="Basic and acidic residues" evidence="1">
    <location>
        <begin position="23"/>
        <end position="36"/>
    </location>
</feature>
<feature type="compositionally biased region" description="Low complexity" evidence="1">
    <location>
        <begin position="240"/>
        <end position="254"/>
    </location>
</feature>
<evidence type="ECO:0000256" key="1">
    <source>
        <dbReference type="SAM" id="MobiDB-lite"/>
    </source>
</evidence>
<dbReference type="InterPro" id="IPR039875">
    <property type="entry name" value="LENG1-like"/>
</dbReference>
<accession>A0A7R9PD17</accession>
<feature type="domain" description="CBF1-interacting co-repressor CIR N-terminal" evidence="2">
    <location>
        <begin position="8"/>
        <end position="44"/>
    </location>
</feature>
<feature type="compositionally biased region" description="Basic residues" evidence="1">
    <location>
        <begin position="208"/>
        <end position="239"/>
    </location>
</feature>